<dbReference type="Proteomes" id="UP001595891">
    <property type="component" value="Unassembled WGS sequence"/>
</dbReference>
<dbReference type="Gene3D" id="3.40.50.12780">
    <property type="entry name" value="N-terminal domain of ligase-like"/>
    <property type="match status" value="2"/>
</dbReference>
<dbReference type="InterPro" id="IPR042099">
    <property type="entry name" value="ANL_N_sf"/>
</dbReference>
<feature type="region of interest" description="Disordered" evidence="1">
    <location>
        <begin position="491"/>
        <end position="525"/>
    </location>
</feature>
<keyword evidence="3" id="KW-1185">Reference proteome</keyword>
<dbReference type="PANTHER" id="PTHR36932">
    <property type="entry name" value="CAPSULAR POLYSACCHARIDE BIOSYNTHESIS PROTEIN"/>
    <property type="match status" value="1"/>
</dbReference>
<evidence type="ECO:0000313" key="3">
    <source>
        <dbReference type="Proteomes" id="UP001595891"/>
    </source>
</evidence>
<dbReference type="PANTHER" id="PTHR36932:SF1">
    <property type="entry name" value="CAPSULAR POLYSACCHARIDE BIOSYNTHESIS PROTEIN"/>
    <property type="match status" value="1"/>
</dbReference>
<organism evidence="2 3">
    <name type="scientific">Sphaerisporangium corydalis</name>
    <dbReference type="NCBI Taxonomy" id="1441875"/>
    <lineage>
        <taxon>Bacteria</taxon>
        <taxon>Bacillati</taxon>
        <taxon>Actinomycetota</taxon>
        <taxon>Actinomycetes</taxon>
        <taxon>Streptosporangiales</taxon>
        <taxon>Streptosporangiaceae</taxon>
        <taxon>Sphaerisporangium</taxon>
    </lineage>
</organism>
<proteinExistence type="predicted"/>
<protein>
    <recommendedName>
        <fullName evidence="4">Phenylacetate--CoA ligase family protein</fullName>
    </recommendedName>
</protein>
<name>A0ABV9ELX3_9ACTN</name>
<evidence type="ECO:0000313" key="2">
    <source>
        <dbReference type="EMBL" id="MFC4589798.1"/>
    </source>
</evidence>
<accession>A0ABV9ELX3</accession>
<feature type="compositionally biased region" description="Pro residues" evidence="1">
    <location>
        <begin position="514"/>
        <end position="525"/>
    </location>
</feature>
<sequence>MGESVLGLWRDIRRARSGGPEAMARRRRARLAELVAYARARSPYYRELYRHLPDRVEDPAMLPVTGKSALMPRFDDWVTDREVTLAKARAFVANPALAGERFLGRYLVATTSGTTGSPGIFVMDDRAVAVSLVLAFRMRLSWLGADGVARVLARGGRIAEVVVTGGHSMGRAGATRLGPVGRAVRIFSVHMPLPELVAELNRFRPAILLGYGSMIALLATEQTAGRLRIDPVLVDPGGETLTENDRTQISTAFSPNLHTPHDAVVRTPHDANLHSPYDGKLRTPYDGKLRSSYDAMVRTPFGAKVHTPSGAKVRTAYGAKVRTAYGATECTFIGDGCAHGWYHVNGDWVIAEPVDADHRPVPPGEPSHTVLLTNLANRVQPILRYDLGDGVLTRPDPCPCGDPLPAIRVQGRAADLLAFPTASGDPTVLAPLQFATLLDRIPGIEQFQLLQTTPSTLRVRLTLAADATPDHVWQTVRTDLTRLLTTHGLPGVTLERAEEPPQRSPGGKHRTIVPLPPGPFPPDVK</sequence>
<evidence type="ECO:0008006" key="4">
    <source>
        <dbReference type="Google" id="ProtNLM"/>
    </source>
</evidence>
<dbReference type="SUPFAM" id="SSF56801">
    <property type="entry name" value="Acetyl-CoA synthetase-like"/>
    <property type="match status" value="1"/>
</dbReference>
<dbReference type="EMBL" id="JBHSFN010000018">
    <property type="protein sequence ID" value="MFC4589798.1"/>
    <property type="molecule type" value="Genomic_DNA"/>
</dbReference>
<reference evidence="3" key="1">
    <citation type="journal article" date="2019" name="Int. J. Syst. Evol. Microbiol.">
        <title>The Global Catalogue of Microorganisms (GCM) 10K type strain sequencing project: providing services to taxonomists for standard genome sequencing and annotation.</title>
        <authorList>
            <consortium name="The Broad Institute Genomics Platform"/>
            <consortium name="The Broad Institute Genome Sequencing Center for Infectious Disease"/>
            <person name="Wu L."/>
            <person name="Ma J."/>
        </authorList>
    </citation>
    <scope>NUCLEOTIDE SEQUENCE [LARGE SCALE GENOMIC DNA]</scope>
    <source>
        <strain evidence="3">CCUG 49560</strain>
    </source>
</reference>
<comment type="caution">
    <text evidence="2">The sequence shown here is derived from an EMBL/GenBank/DDBJ whole genome shotgun (WGS) entry which is preliminary data.</text>
</comment>
<dbReference type="RefSeq" id="WP_262842871.1">
    <property type="nucleotide sequence ID" value="NZ_JANZYP010000014.1"/>
</dbReference>
<dbReference type="InterPro" id="IPR053158">
    <property type="entry name" value="CapK_Type1_Caps_Biosynth"/>
</dbReference>
<gene>
    <name evidence="2" type="ORF">ACFO8L_27170</name>
</gene>
<evidence type="ECO:0000256" key="1">
    <source>
        <dbReference type="SAM" id="MobiDB-lite"/>
    </source>
</evidence>